<feature type="compositionally biased region" description="Basic and acidic residues" evidence="1">
    <location>
        <begin position="275"/>
        <end position="288"/>
    </location>
</feature>
<reference evidence="2 3" key="1">
    <citation type="submission" date="2009-08" db="EMBL/GenBank/DDBJ databases">
        <title>The Genome Sequence of Spizellomyces punctatus strain DAOM BR117.</title>
        <authorList>
            <consortium name="The Broad Institute Genome Sequencing Platform"/>
            <person name="Russ C."/>
            <person name="Cuomo C."/>
            <person name="Shea T."/>
            <person name="Young S.K."/>
            <person name="Zeng Q."/>
            <person name="Koehrsen M."/>
            <person name="Haas B."/>
            <person name="Borodovsky M."/>
            <person name="Guigo R."/>
            <person name="Alvarado L."/>
            <person name="Berlin A."/>
            <person name="Bochicchio J."/>
            <person name="Borenstein D."/>
            <person name="Chapman S."/>
            <person name="Chen Z."/>
            <person name="Engels R."/>
            <person name="Freedman E."/>
            <person name="Gellesch M."/>
            <person name="Goldberg J."/>
            <person name="Griggs A."/>
            <person name="Gujja S."/>
            <person name="Heiman D."/>
            <person name="Hepburn T."/>
            <person name="Howarth C."/>
            <person name="Jen D."/>
            <person name="Larson L."/>
            <person name="Lewis B."/>
            <person name="Mehta T."/>
            <person name="Park D."/>
            <person name="Pearson M."/>
            <person name="Roberts A."/>
            <person name="Saif S."/>
            <person name="Shenoy N."/>
            <person name="Sisk P."/>
            <person name="Stolte C."/>
            <person name="Sykes S."/>
            <person name="Thomson T."/>
            <person name="Walk T."/>
            <person name="White J."/>
            <person name="Yandava C."/>
            <person name="Burger G."/>
            <person name="Gray M.W."/>
            <person name="Holland P.W.H."/>
            <person name="King N."/>
            <person name="Lang F.B.F."/>
            <person name="Roger A.J."/>
            <person name="Ruiz-Trillo I."/>
            <person name="Lander E."/>
            <person name="Nusbaum C."/>
        </authorList>
    </citation>
    <scope>NUCLEOTIDE SEQUENCE [LARGE SCALE GENOMIC DNA]</scope>
    <source>
        <strain evidence="2 3">DAOM BR117</strain>
    </source>
</reference>
<evidence type="ECO:0000313" key="3">
    <source>
        <dbReference type="Proteomes" id="UP000053201"/>
    </source>
</evidence>
<proteinExistence type="predicted"/>
<keyword evidence="3" id="KW-1185">Reference proteome</keyword>
<sequence>MTFSKWKLLNFTREAKEATHEALFVAVLVASTPRRFKSAFQPFTIAQPSGWLFHFKLSSKASWDPEQKEYGRNEPSSAGHLHHISDCNQIAGLVVDKLHDVENPSWIYSASRMKRPNRDSEESDDAGSGSSGSFITRIIAPFFSSRSLQDTSESYKRPKHDHDHIDLTAAENSAGSEDQEPTFSSDEEYARWLQAQFDMETEQAHNDASLIDLTSQDEASIQGDALDISNDEELARRLQEEWNLEPEDEETRRRHEEEEENRRRQEEADAAFARELAEEEQRMDRELAGEPQPVTAVEPDYWDDDIEDEPMNLTSLDARDIEDMFNAAFGGTHVPPAPYPPQLPATSPNNNPTPATSSSSALPPQLPPVFPATPSHYQHFGESPLSSPFKPSPFHAQPSVADLAKRALLLRWSFQTT</sequence>
<name>A0A0L0HT46_SPIPD</name>
<organism evidence="2 3">
    <name type="scientific">Spizellomyces punctatus (strain DAOM BR117)</name>
    <dbReference type="NCBI Taxonomy" id="645134"/>
    <lineage>
        <taxon>Eukaryota</taxon>
        <taxon>Fungi</taxon>
        <taxon>Fungi incertae sedis</taxon>
        <taxon>Chytridiomycota</taxon>
        <taxon>Chytridiomycota incertae sedis</taxon>
        <taxon>Chytridiomycetes</taxon>
        <taxon>Spizellomycetales</taxon>
        <taxon>Spizellomycetaceae</taxon>
        <taxon>Spizellomyces</taxon>
    </lineage>
</organism>
<protein>
    <submittedName>
        <fullName evidence="2">Uncharacterized protein</fullName>
    </submittedName>
</protein>
<feature type="region of interest" description="Disordered" evidence="1">
    <location>
        <begin position="332"/>
        <end position="391"/>
    </location>
</feature>
<dbReference type="GeneID" id="27691937"/>
<feature type="compositionally biased region" description="Low complexity" evidence="1">
    <location>
        <begin position="344"/>
        <end position="363"/>
    </location>
</feature>
<dbReference type="RefSeq" id="XP_016612327.1">
    <property type="nucleotide sequence ID" value="XM_016756950.1"/>
</dbReference>
<dbReference type="Proteomes" id="UP000053201">
    <property type="component" value="Unassembled WGS sequence"/>
</dbReference>
<evidence type="ECO:0000256" key="1">
    <source>
        <dbReference type="SAM" id="MobiDB-lite"/>
    </source>
</evidence>
<evidence type="ECO:0000313" key="2">
    <source>
        <dbReference type="EMBL" id="KND04288.1"/>
    </source>
</evidence>
<dbReference type="VEuPathDB" id="FungiDB:SPPG_08812"/>
<feature type="region of interest" description="Disordered" evidence="1">
    <location>
        <begin position="239"/>
        <end position="306"/>
    </location>
</feature>
<dbReference type="AlphaFoldDB" id="A0A0L0HT46"/>
<dbReference type="EMBL" id="KQ257450">
    <property type="protein sequence ID" value="KND04288.1"/>
    <property type="molecule type" value="Genomic_DNA"/>
</dbReference>
<accession>A0A0L0HT46</accession>
<dbReference type="InParanoid" id="A0A0L0HT46"/>
<gene>
    <name evidence="2" type="ORF">SPPG_08812</name>
</gene>
<feature type="region of interest" description="Disordered" evidence="1">
    <location>
        <begin position="112"/>
        <end position="133"/>
    </location>
</feature>
<feature type="compositionally biased region" description="Basic and acidic residues" evidence="1">
    <location>
        <begin position="250"/>
        <end position="267"/>
    </location>
</feature>